<keyword evidence="2" id="KW-1185">Reference proteome</keyword>
<dbReference type="AlphaFoldDB" id="A0A0V1FHF0"/>
<evidence type="ECO:0000313" key="2">
    <source>
        <dbReference type="Proteomes" id="UP000054995"/>
    </source>
</evidence>
<evidence type="ECO:0000313" key="1">
    <source>
        <dbReference type="EMBL" id="KRY84707.1"/>
    </source>
</evidence>
<comment type="caution">
    <text evidence="1">The sequence shown here is derived from an EMBL/GenBank/DDBJ whole genome shotgun (WGS) entry which is preliminary data.</text>
</comment>
<dbReference type="EMBL" id="JYDT01000108">
    <property type="protein sequence ID" value="KRY84707.1"/>
    <property type="molecule type" value="Genomic_DNA"/>
</dbReference>
<sequence length="59" mass="6825">MPEERPWAAMMTSQYAASYQVVTIPREDKKLFLQCAVMRDSLTRSNVLLVGKKWSVCIF</sequence>
<name>A0A0V1FHF0_TRIPS</name>
<dbReference type="Proteomes" id="UP000054995">
    <property type="component" value="Unassembled WGS sequence"/>
</dbReference>
<gene>
    <name evidence="1" type="ORF">T4D_2712</name>
</gene>
<accession>A0A0V1FHF0</accession>
<organism evidence="1 2">
    <name type="scientific">Trichinella pseudospiralis</name>
    <name type="common">Parasitic roundworm</name>
    <dbReference type="NCBI Taxonomy" id="6337"/>
    <lineage>
        <taxon>Eukaryota</taxon>
        <taxon>Metazoa</taxon>
        <taxon>Ecdysozoa</taxon>
        <taxon>Nematoda</taxon>
        <taxon>Enoplea</taxon>
        <taxon>Dorylaimia</taxon>
        <taxon>Trichinellida</taxon>
        <taxon>Trichinellidae</taxon>
        <taxon>Trichinella</taxon>
    </lineage>
</organism>
<proteinExistence type="predicted"/>
<protein>
    <submittedName>
        <fullName evidence="1">Uncharacterized protein</fullName>
    </submittedName>
</protein>
<reference evidence="1 2" key="1">
    <citation type="submission" date="2015-01" db="EMBL/GenBank/DDBJ databases">
        <title>Evolution of Trichinella species and genotypes.</title>
        <authorList>
            <person name="Korhonen P.K."/>
            <person name="Edoardo P."/>
            <person name="Giuseppe L.R."/>
            <person name="Gasser R.B."/>
        </authorList>
    </citation>
    <scope>NUCLEOTIDE SEQUENCE [LARGE SCALE GENOMIC DNA]</scope>
    <source>
        <strain evidence="1">ISS470</strain>
    </source>
</reference>